<feature type="compositionally biased region" description="Basic and acidic residues" evidence="2">
    <location>
        <begin position="176"/>
        <end position="193"/>
    </location>
</feature>
<feature type="compositionally biased region" description="Pro residues" evidence="2">
    <location>
        <begin position="152"/>
        <end position="162"/>
    </location>
</feature>
<dbReference type="PANTHER" id="PTHR14191:SF3">
    <property type="entry name" value="NA(+)_H(+) EXCHANGE REGULATORY COFACTOR-LIKE PROTEIN NRFL-1"/>
    <property type="match status" value="1"/>
</dbReference>
<feature type="compositionally biased region" description="Basic and acidic residues" evidence="2">
    <location>
        <begin position="201"/>
        <end position="210"/>
    </location>
</feature>
<proteinExistence type="predicted"/>
<dbReference type="GO" id="GO:0016324">
    <property type="term" value="C:apical plasma membrane"/>
    <property type="evidence" value="ECO:0007669"/>
    <property type="project" value="TreeGrafter"/>
</dbReference>
<feature type="region of interest" description="Disordered" evidence="2">
    <location>
        <begin position="124"/>
        <end position="272"/>
    </location>
</feature>
<evidence type="ECO:0000259" key="3">
    <source>
        <dbReference type="PROSITE" id="PS50106"/>
    </source>
</evidence>
<dbReference type="GO" id="GO:0043495">
    <property type="term" value="F:protein-membrane adaptor activity"/>
    <property type="evidence" value="ECO:0007669"/>
    <property type="project" value="TreeGrafter"/>
</dbReference>
<feature type="compositionally biased region" description="Polar residues" evidence="2">
    <location>
        <begin position="256"/>
        <end position="272"/>
    </location>
</feature>
<dbReference type="Proteomes" id="UP000515163">
    <property type="component" value="Unplaced"/>
</dbReference>
<protein>
    <submittedName>
        <fullName evidence="5">Na(+)/H(+) exchange regulatory cofactor NHE-RF1-like</fullName>
    </submittedName>
</protein>
<evidence type="ECO:0000313" key="5">
    <source>
        <dbReference type="RefSeq" id="XP_031565711.1"/>
    </source>
</evidence>
<dbReference type="InterPro" id="IPR051067">
    <property type="entry name" value="NHER"/>
</dbReference>
<dbReference type="KEGG" id="aten:116300885"/>
<gene>
    <name evidence="5" type="primary">LOC116300885</name>
</gene>
<feature type="domain" description="PDZ" evidence="3">
    <location>
        <begin position="12"/>
        <end position="88"/>
    </location>
</feature>
<dbReference type="PROSITE" id="PS50106">
    <property type="entry name" value="PDZ"/>
    <property type="match status" value="1"/>
</dbReference>
<dbReference type="InParanoid" id="A0A6P8IG82"/>
<dbReference type="Gene3D" id="2.30.42.10">
    <property type="match status" value="1"/>
</dbReference>
<accession>A0A6P8IG82</accession>
<evidence type="ECO:0000256" key="2">
    <source>
        <dbReference type="SAM" id="MobiDB-lite"/>
    </source>
</evidence>
<name>A0A6P8IG82_ACTTE</name>
<evidence type="ECO:0000256" key="1">
    <source>
        <dbReference type="ARBA" id="ARBA00022737"/>
    </source>
</evidence>
<feature type="region of interest" description="Disordered" evidence="2">
    <location>
        <begin position="23"/>
        <end position="50"/>
    </location>
</feature>
<keyword evidence="1" id="KW-0677">Repeat</keyword>
<keyword evidence="4" id="KW-1185">Reference proteome</keyword>
<reference evidence="5" key="1">
    <citation type="submission" date="2025-08" db="UniProtKB">
        <authorList>
            <consortium name="RefSeq"/>
        </authorList>
    </citation>
    <scope>IDENTIFICATION</scope>
    <source>
        <tissue evidence="5">Tentacle</tissue>
    </source>
</reference>
<dbReference type="GO" id="GO:0072659">
    <property type="term" value="P:protein localization to plasma membrane"/>
    <property type="evidence" value="ECO:0007669"/>
    <property type="project" value="TreeGrafter"/>
</dbReference>
<dbReference type="PANTHER" id="PTHR14191">
    <property type="entry name" value="PDZ DOMAIN CONTAINING PROTEIN"/>
    <property type="match status" value="1"/>
</dbReference>
<dbReference type="SUPFAM" id="SSF50156">
    <property type="entry name" value="PDZ domain-like"/>
    <property type="match status" value="1"/>
</dbReference>
<dbReference type="InterPro" id="IPR036034">
    <property type="entry name" value="PDZ_sf"/>
</dbReference>
<organism evidence="4 5">
    <name type="scientific">Actinia tenebrosa</name>
    <name type="common">Australian red waratah sea anemone</name>
    <dbReference type="NCBI Taxonomy" id="6105"/>
    <lineage>
        <taxon>Eukaryota</taxon>
        <taxon>Metazoa</taxon>
        <taxon>Cnidaria</taxon>
        <taxon>Anthozoa</taxon>
        <taxon>Hexacorallia</taxon>
        <taxon>Actiniaria</taxon>
        <taxon>Actiniidae</taxon>
        <taxon>Actinia</taxon>
    </lineage>
</organism>
<evidence type="ECO:0000313" key="4">
    <source>
        <dbReference type="Proteomes" id="UP000515163"/>
    </source>
</evidence>
<dbReference type="AlphaFoldDB" id="A0A6P8IG82"/>
<dbReference type="SMART" id="SM00228">
    <property type="entry name" value="PDZ"/>
    <property type="match status" value="1"/>
</dbReference>
<dbReference type="OrthoDB" id="10007415at2759"/>
<feature type="compositionally biased region" description="Basic and acidic residues" evidence="2">
    <location>
        <begin position="40"/>
        <end position="50"/>
    </location>
</feature>
<dbReference type="InterPro" id="IPR001478">
    <property type="entry name" value="PDZ"/>
</dbReference>
<dbReference type="Pfam" id="PF00595">
    <property type="entry name" value="PDZ"/>
    <property type="match status" value="1"/>
</dbReference>
<dbReference type="CDD" id="cd06768">
    <property type="entry name" value="PDZ_NHERF-like"/>
    <property type="match status" value="1"/>
</dbReference>
<sequence length="272" mass="29023">MTDPSQISVPRLARLVKGNQGYGFNLHGDKNQPGQTISAVDKDSPAEQGGLREGDKLIEVNGCNVEGMSHGEVVKKIKENQNETSLLVCDKVTLAYLAENNRPCTADMVNLSTVYVKPEAEPAPVLANGDATPEVVSEKIEESAPVAVEESAPPPAPEPAPSAPEEHSGPTPDEAEAVKELKRVVDEHEDKPAEVPVVESEPPKPEEPPKAEPPSVAVAQHVEPVKAEPAKSTSDSDFVLDMKSARPSVNKRKSAKQSGQDWSNKVSVINSL</sequence>
<dbReference type="RefSeq" id="XP_031565711.1">
    <property type="nucleotide sequence ID" value="XM_031709851.1"/>
</dbReference>
<dbReference type="GeneID" id="116300885"/>